<evidence type="ECO:0000256" key="5">
    <source>
        <dbReference type="ARBA" id="ARBA00023040"/>
    </source>
</evidence>
<comment type="similarity">
    <text evidence="2">Belongs to the G-protein coupled receptor 1 family.</text>
</comment>
<feature type="domain" description="G-protein coupled receptors family 1 profile" evidence="10">
    <location>
        <begin position="35"/>
        <end position="214"/>
    </location>
</feature>
<evidence type="ECO:0000256" key="9">
    <source>
        <dbReference type="SAM" id="Phobius"/>
    </source>
</evidence>
<keyword evidence="5" id="KW-0297">G-protein coupled receptor</keyword>
<evidence type="ECO:0000256" key="3">
    <source>
        <dbReference type="ARBA" id="ARBA00022692"/>
    </source>
</evidence>
<dbReference type="EMBL" id="JQDR03016930">
    <property type="protein sequence ID" value="KAA0184457.1"/>
    <property type="molecule type" value="Genomic_DNA"/>
</dbReference>
<dbReference type="InterPro" id="IPR017452">
    <property type="entry name" value="GPCR_Rhodpsn_7TM"/>
</dbReference>
<evidence type="ECO:0000256" key="1">
    <source>
        <dbReference type="ARBA" id="ARBA00004141"/>
    </source>
</evidence>
<keyword evidence="6 9" id="KW-0472">Membrane</keyword>
<protein>
    <recommendedName>
        <fullName evidence="10">G-protein coupled receptors family 1 profile domain-containing protein</fullName>
    </recommendedName>
</protein>
<feature type="transmembrane region" description="Helical" evidence="9">
    <location>
        <begin position="194"/>
        <end position="217"/>
    </location>
</feature>
<evidence type="ECO:0000256" key="7">
    <source>
        <dbReference type="ARBA" id="ARBA00023170"/>
    </source>
</evidence>
<dbReference type="GO" id="GO:0004930">
    <property type="term" value="F:G protein-coupled receptor activity"/>
    <property type="evidence" value="ECO:0007669"/>
    <property type="project" value="UniProtKB-KW"/>
</dbReference>
<reference evidence="11" key="1">
    <citation type="submission" date="2014-08" db="EMBL/GenBank/DDBJ databases">
        <authorList>
            <person name="Murali S."/>
            <person name="Richards S."/>
            <person name="Bandaranaike D."/>
            <person name="Bellair M."/>
            <person name="Blankenburg K."/>
            <person name="Chao H."/>
            <person name="Dinh H."/>
            <person name="Doddapaneni H."/>
            <person name="Dugan-Rocha S."/>
            <person name="Elkadiri S."/>
            <person name="Gnanaolivu R."/>
            <person name="Hughes D."/>
            <person name="Lee S."/>
            <person name="Li M."/>
            <person name="Ming W."/>
            <person name="Munidasa M."/>
            <person name="Muniz J."/>
            <person name="Nguyen L."/>
            <person name="Osuji N."/>
            <person name="Pu L.-L."/>
            <person name="Puazo M."/>
            <person name="Skinner E."/>
            <person name="Qu C."/>
            <person name="Quiroz J."/>
            <person name="Raj R."/>
            <person name="Weissenberger G."/>
            <person name="Xin Y."/>
            <person name="Zou X."/>
            <person name="Han Y."/>
            <person name="Worley K."/>
            <person name="Muzny D."/>
            <person name="Gibbs R."/>
        </authorList>
    </citation>
    <scope>NUCLEOTIDE SEQUENCE</scope>
    <source>
        <strain evidence="11">HAZT.00-mixed</strain>
        <tissue evidence="11">Whole organism</tissue>
    </source>
</reference>
<evidence type="ECO:0000256" key="4">
    <source>
        <dbReference type="ARBA" id="ARBA00022989"/>
    </source>
</evidence>
<dbReference type="PANTHER" id="PTHR24243:SF208">
    <property type="entry name" value="PYROKININ-1 RECEPTOR"/>
    <property type="match status" value="1"/>
</dbReference>
<dbReference type="GO" id="GO:0016020">
    <property type="term" value="C:membrane"/>
    <property type="evidence" value="ECO:0007669"/>
    <property type="project" value="UniProtKB-SubCell"/>
</dbReference>
<dbReference type="AlphaFoldDB" id="A0A6A0GQF5"/>
<keyword evidence="7" id="KW-0675">Receptor</keyword>
<dbReference type="Pfam" id="PF00001">
    <property type="entry name" value="7tm_1"/>
    <property type="match status" value="1"/>
</dbReference>
<feature type="transmembrane region" description="Helical" evidence="9">
    <location>
        <begin position="48"/>
        <end position="67"/>
    </location>
</feature>
<evidence type="ECO:0000256" key="6">
    <source>
        <dbReference type="ARBA" id="ARBA00023136"/>
    </source>
</evidence>
<dbReference type="InterPro" id="IPR000276">
    <property type="entry name" value="GPCR_Rhodpsn"/>
</dbReference>
<dbReference type="PROSITE" id="PS50262">
    <property type="entry name" value="G_PROTEIN_RECEP_F1_2"/>
    <property type="match status" value="1"/>
</dbReference>
<evidence type="ECO:0000313" key="11">
    <source>
        <dbReference type="EMBL" id="KAA0184457.1"/>
    </source>
</evidence>
<dbReference type="SUPFAM" id="SSF81321">
    <property type="entry name" value="Family A G protein-coupled receptor-like"/>
    <property type="match status" value="1"/>
</dbReference>
<dbReference type="Gene3D" id="1.20.1070.10">
    <property type="entry name" value="Rhodopsin 7-helix transmembrane proteins"/>
    <property type="match status" value="1"/>
</dbReference>
<keyword evidence="4 9" id="KW-1133">Transmembrane helix</keyword>
<reference evidence="11" key="2">
    <citation type="journal article" date="2018" name="Environ. Sci. Technol.">
        <title>The Toxicogenome of Hyalella azteca: A Model for Sediment Ecotoxicology and Evolutionary Toxicology.</title>
        <authorList>
            <person name="Poynton H.C."/>
            <person name="Hasenbein S."/>
            <person name="Benoit J.B."/>
            <person name="Sepulveda M.S."/>
            <person name="Poelchau M.F."/>
            <person name="Hughes D.S.T."/>
            <person name="Murali S.C."/>
            <person name="Chen S."/>
            <person name="Glastad K.M."/>
            <person name="Goodisman M.A.D."/>
            <person name="Werren J.H."/>
            <person name="Vineis J.H."/>
            <person name="Bowen J.L."/>
            <person name="Friedrich M."/>
            <person name="Jones J."/>
            <person name="Robertson H.M."/>
            <person name="Feyereisen R."/>
            <person name="Mechler-Hickson A."/>
            <person name="Mathers N."/>
            <person name="Lee C.E."/>
            <person name="Colbourne J.K."/>
            <person name="Biales A."/>
            <person name="Johnston J.S."/>
            <person name="Wellborn G.A."/>
            <person name="Rosendale A.J."/>
            <person name="Cridge A.G."/>
            <person name="Munoz-Torres M.C."/>
            <person name="Bain P.A."/>
            <person name="Manny A.R."/>
            <person name="Major K.M."/>
            <person name="Lambert F.N."/>
            <person name="Vulpe C.D."/>
            <person name="Tuck P."/>
            <person name="Blalock B.J."/>
            <person name="Lin Y.Y."/>
            <person name="Smith M.E."/>
            <person name="Ochoa-Acuna H."/>
            <person name="Chen M.M."/>
            <person name="Childers C.P."/>
            <person name="Qu J."/>
            <person name="Dugan S."/>
            <person name="Lee S.L."/>
            <person name="Chao H."/>
            <person name="Dinh H."/>
            <person name="Han Y."/>
            <person name="Doddapaneni H."/>
            <person name="Worley K.C."/>
            <person name="Muzny D.M."/>
            <person name="Gibbs R.A."/>
            <person name="Richards S."/>
        </authorList>
    </citation>
    <scope>NUCLEOTIDE SEQUENCE</scope>
    <source>
        <strain evidence="11">HAZT.00-mixed</strain>
        <tissue evidence="11">Whole organism</tissue>
    </source>
</reference>
<evidence type="ECO:0000256" key="8">
    <source>
        <dbReference type="ARBA" id="ARBA00023224"/>
    </source>
</evidence>
<comment type="subcellular location">
    <subcellularLocation>
        <location evidence="1">Membrane</location>
        <topology evidence="1">Multi-pass membrane protein</topology>
    </subcellularLocation>
</comment>
<accession>A0A6A0GQF5</accession>
<dbReference type="PANTHER" id="PTHR24243">
    <property type="entry name" value="G-PROTEIN COUPLED RECEPTOR"/>
    <property type="match status" value="1"/>
</dbReference>
<name>A0A6A0GQF5_HYAAZ</name>
<dbReference type="PRINTS" id="PR00237">
    <property type="entry name" value="GPCRRHODOPSN"/>
</dbReference>
<evidence type="ECO:0000256" key="2">
    <source>
        <dbReference type="ARBA" id="ARBA00010663"/>
    </source>
</evidence>
<evidence type="ECO:0000259" key="10">
    <source>
        <dbReference type="PROSITE" id="PS50262"/>
    </source>
</evidence>
<dbReference type="Proteomes" id="UP000711488">
    <property type="component" value="Unassembled WGS sequence"/>
</dbReference>
<sequence>MDEVLSRILLDKPEEEEVIVYHNKGCTEHVITYYCKSHHTVGFVSYEVLALFVIPAVLMICCYTAVIRELWKSTKTISALTNPVRWFIDPFSDQEDLAEKHSGVNTREVTGASHRGVFGHRKSKSSSAAVGLHGREEWKLPPMAKREDVKKTRKQVIKMLVVVVVLFIICWGPTLVVKICKALEVQAFNQVFLAFTYLADLLPFIHCCINPIIYCFMSNNFRKSMWRMIAKRQSCCSELARTQAGLPPLRSGCCKCVR</sequence>
<keyword evidence="3 9" id="KW-0812">Transmembrane</keyword>
<feature type="transmembrane region" description="Helical" evidence="9">
    <location>
        <begin position="156"/>
        <end position="174"/>
    </location>
</feature>
<organism evidence="11">
    <name type="scientific">Hyalella azteca</name>
    <name type="common">Amphipod</name>
    <dbReference type="NCBI Taxonomy" id="294128"/>
    <lineage>
        <taxon>Eukaryota</taxon>
        <taxon>Metazoa</taxon>
        <taxon>Ecdysozoa</taxon>
        <taxon>Arthropoda</taxon>
        <taxon>Crustacea</taxon>
        <taxon>Multicrustacea</taxon>
        <taxon>Malacostraca</taxon>
        <taxon>Eumalacostraca</taxon>
        <taxon>Peracarida</taxon>
        <taxon>Amphipoda</taxon>
        <taxon>Senticaudata</taxon>
        <taxon>Talitrida</taxon>
        <taxon>Talitroidea</taxon>
        <taxon>Hyalellidae</taxon>
        <taxon>Hyalella</taxon>
    </lineage>
</organism>
<comment type="caution">
    <text evidence="11">The sequence shown here is derived from an EMBL/GenBank/DDBJ whole genome shotgun (WGS) entry which is preliminary data.</text>
</comment>
<keyword evidence="8" id="KW-0807">Transducer</keyword>
<proteinExistence type="inferred from homology"/>
<gene>
    <name evidence="11" type="ORF">HAZT_HAZT011224</name>
</gene>
<reference evidence="11" key="3">
    <citation type="submission" date="2019-06" db="EMBL/GenBank/DDBJ databases">
        <authorList>
            <person name="Poynton C."/>
            <person name="Hasenbein S."/>
            <person name="Benoit J.B."/>
            <person name="Sepulveda M.S."/>
            <person name="Poelchau M.F."/>
            <person name="Murali S.C."/>
            <person name="Chen S."/>
            <person name="Glastad K.M."/>
            <person name="Werren J.H."/>
            <person name="Vineis J.H."/>
            <person name="Bowen J.L."/>
            <person name="Friedrich M."/>
            <person name="Jones J."/>
            <person name="Robertson H.M."/>
            <person name="Feyereisen R."/>
            <person name="Mechler-Hickson A."/>
            <person name="Mathers N."/>
            <person name="Lee C.E."/>
            <person name="Colbourne J.K."/>
            <person name="Biales A."/>
            <person name="Johnston J.S."/>
            <person name="Wellborn G.A."/>
            <person name="Rosendale A.J."/>
            <person name="Cridge A.G."/>
            <person name="Munoz-Torres M.C."/>
            <person name="Bain P.A."/>
            <person name="Manny A.R."/>
            <person name="Major K.M."/>
            <person name="Lambert F.N."/>
            <person name="Vulpe C.D."/>
            <person name="Tuck P."/>
            <person name="Blalock B.J."/>
            <person name="Lin Y.-Y."/>
            <person name="Smith M.E."/>
            <person name="Ochoa-Acuna H."/>
            <person name="Chen M.-J.M."/>
            <person name="Childers C.P."/>
            <person name="Qu J."/>
            <person name="Dugan S."/>
            <person name="Lee S.L."/>
            <person name="Chao H."/>
            <person name="Dinh H."/>
            <person name="Han Y."/>
            <person name="Doddapaneni H."/>
            <person name="Worley K.C."/>
            <person name="Muzny D.M."/>
            <person name="Gibbs R.A."/>
            <person name="Richards S."/>
        </authorList>
    </citation>
    <scope>NUCLEOTIDE SEQUENCE</scope>
    <source>
        <strain evidence="11">HAZT.00-mixed</strain>
        <tissue evidence="11">Whole organism</tissue>
    </source>
</reference>